<proteinExistence type="inferred from homology"/>
<evidence type="ECO:0000256" key="1">
    <source>
        <dbReference type="ARBA" id="ARBA00022723"/>
    </source>
</evidence>
<dbReference type="Gene3D" id="3.60.21.10">
    <property type="match status" value="1"/>
</dbReference>
<dbReference type="PANTHER" id="PTHR42988:SF2">
    <property type="entry name" value="CYCLIC NUCLEOTIDE PHOSPHODIESTERASE CBUA0032-RELATED"/>
    <property type="match status" value="1"/>
</dbReference>
<dbReference type="InterPro" id="IPR029052">
    <property type="entry name" value="Metallo-depent_PP-like"/>
</dbReference>
<accession>A0A084ESZ1</accession>
<dbReference type="PATRIC" id="fig|13690.10.peg.556"/>
<dbReference type="Proteomes" id="UP000028534">
    <property type="component" value="Unassembled WGS sequence"/>
</dbReference>
<evidence type="ECO:0000259" key="6">
    <source>
        <dbReference type="Pfam" id="PF24406"/>
    </source>
</evidence>
<dbReference type="RefSeq" id="WP_037516611.1">
    <property type="nucleotide sequence ID" value="NZ_JGVR01000002.1"/>
</dbReference>
<dbReference type="InterPro" id="IPR057123">
    <property type="entry name" value="STAND_NTPase4_dom"/>
</dbReference>
<comment type="similarity">
    <text evidence="4">Belongs to the cyclic nucleotide phosphodiesterase class-III family.</text>
</comment>
<dbReference type="Pfam" id="PF24406">
    <property type="entry name" value="nSTAND_NTPase4"/>
    <property type="match status" value="1"/>
</dbReference>
<keyword evidence="2" id="KW-0378">Hydrolase</keyword>
<dbReference type="EMBL" id="JGVR01000002">
    <property type="protein sequence ID" value="KEZ21083.1"/>
    <property type="molecule type" value="Genomic_DNA"/>
</dbReference>
<dbReference type="eggNOG" id="COG5635">
    <property type="taxonomic scope" value="Bacteria"/>
</dbReference>
<dbReference type="InterPro" id="IPR004843">
    <property type="entry name" value="Calcineurin-like_PHP"/>
</dbReference>
<comment type="caution">
    <text evidence="7">The sequence shown here is derived from an EMBL/GenBank/DDBJ whole genome shotgun (WGS) entry which is preliminary data.</text>
</comment>
<dbReference type="GO" id="GO:0016787">
    <property type="term" value="F:hydrolase activity"/>
    <property type="evidence" value="ECO:0007669"/>
    <property type="project" value="UniProtKB-KW"/>
</dbReference>
<feature type="domain" description="Calcineurin-like phosphoesterase" evidence="5">
    <location>
        <begin position="8"/>
        <end position="252"/>
    </location>
</feature>
<evidence type="ECO:0000256" key="3">
    <source>
        <dbReference type="ARBA" id="ARBA00023004"/>
    </source>
</evidence>
<feature type="domain" description="STAND NTPase 4 small alpha/beta" evidence="6">
    <location>
        <begin position="653"/>
        <end position="709"/>
    </location>
</feature>
<name>A0A084ESZ1_SPHYA</name>
<organism evidence="7 8">
    <name type="scientific">Sphingobium yanoikuyae</name>
    <name type="common">Sphingomonas yanoikuyae</name>
    <dbReference type="NCBI Taxonomy" id="13690"/>
    <lineage>
        <taxon>Bacteria</taxon>
        <taxon>Pseudomonadati</taxon>
        <taxon>Pseudomonadota</taxon>
        <taxon>Alphaproteobacteria</taxon>
        <taxon>Sphingomonadales</taxon>
        <taxon>Sphingomonadaceae</taxon>
        <taxon>Sphingobium</taxon>
    </lineage>
</organism>
<keyword evidence="1" id="KW-0479">Metal-binding</keyword>
<evidence type="ECO:0000313" key="7">
    <source>
        <dbReference type="EMBL" id="KEZ21083.1"/>
    </source>
</evidence>
<sequence length="1056" mass="118961">MSDPALLSILHLSDFHFTKRKIRDQRVVVDALVKDLETLCIGHRRPDIVLFTGDLVNAGGDDRHEEAYDFLLSRVAQATGCSDERIFIVPGNHDLSRKVVEENADTHREWHSLASEMDGLNRLYGAGGFRDVAAQKFEAYHDLERYLADSTERHRNEFVTVHHIAALNVDIVIINTSMLSTGGLTSFEKDEGLLAVPEHAVLDALDALTEGSFRIFATHHPFGMLSENASRTLSQLIEANANMHLFGHMHDPQARNVVGFKGQLFSDQAGAVFTQRKGAYIGFSLISVEPNKGYYETHLHTYFDDRKAFDDALDVVPQGRFHSSHEAAQFWRKIATPVDDKVLRGHLSGACLDDLNAEMDAGADREIHERFVPPPMKRTFVQPVTGDDSKGIVETPVSFEELVSGDDNVILYAAAEYGRTTVLKQMAYRHMADAESMRLPRLPIIVDFGDVKQNAGSLLKVVRSRMPELPQGVDAESVLKLGHACVMFDDVVFTDDRRMAILREFVANYPKLRYILSSAKNSASQYGSHVNPEMPIHFDFVELCVLRVREMRQLVVKFNGCTDVDSVLDRLQSEFREINLPFTAANGSILMSIYETQSGFRPINRSVLIEQFIDAMLKKAAVEQSRRETFDYANKTALLAHVAAWMAKENDYIPSAEAVREVMKGYIDKMGLIAPIDSLMNEFLTARILVRRADDRLSFRYRAVLEYFIALQMGSDPTFKAWVMEDERYLTFVNEIQYYAGRLRNDAGLVDEIGQRFTAILSGIAQDKGPFDIVQIANLKLPANDSDVAADMLSRQLAAPMSQEERDDELEAELPVDVENRQEVFRPKVVDPGQKLIVALFLYSGVVKNMELIDDASKRRHLAELWRGWSTFLYLSLTIVPEIAKHRKFRINGVLYELNAPVSMSDGELTRIISLEMPVGITRMISGTLGTEKLEKQLVEPELDAASQPLIFELLRTALIADLRLSATPHALATALDVLRNSPYLREALIMKIADLRRMDRIAEPHLKTIASPLAGALADLKGGSKKVRDDEKRRQMTKLRNEGLMLRIKRLRDKD</sequence>
<keyword evidence="3" id="KW-0408">Iron</keyword>
<gene>
    <name evidence="7" type="ORF">CP98_00532</name>
</gene>
<dbReference type="SUPFAM" id="SSF56300">
    <property type="entry name" value="Metallo-dependent phosphatases"/>
    <property type="match status" value="1"/>
</dbReference>
<dbReference type="GO" id="GO:0046872">
    <property type="term" value="F:metal ion binding"/>
    <property type="evidence" value="ECO:0007669"/>
    <property type="project" value="UniProtKB-KW"/>
</dbReference>
<dbReference type="eggNOG" id="COG1409">
    <property type="taxonomic scope" value="Bacteria"/>
</dbReference>
<dbReference type="InterPro" id="IPR050884">
    <property type="entry name" value="CNP_phosphodiesterase-III"/>
</dbReference>
<dbReference type="AlphaFoldDB" id="A0A084ESZ1"/>
<evidence type="ECO:0000259" key="5">
    <source>
        <dbReference type="Pfam" id="PF00149"/>
    </source>
</evidence>
<dbReference type="PANTHER" id="PTHR42988">
    <property type="entry name" value="PHOSPHOHYDROLASE"/>
    <property type="match status" value="1"/>
</dbReference>
<dbReference type="Pfam" id="PF00149">
    <property type="entry name" value="Metallophos"/>
    <property type="match status" value="1"/>
</dbReference>
<evidence type="ECO:0000256" key="2">
    <source>
        <dbReference type="ARBA" id="ARBA00022801"/>
    </source>
</evidence>
<evidence type="ECO:0000313" key="8">
    <source>
        <dbReference type="Proteomes" id="UP000028534"/>
    </source>
</evidence>
<evidence type="ECO:0000256" key="4">
    <source>
        <dbReference type="ARBA" id="ARBA00025742"/>
    </source>
</evidence>
<reference evidence="7 8" key="1">
    <citation type="submission" date="2014-03" db="EMBL/GenBank/DDBJ databases">
        <title>Genome sequence of Sphingobium yanoikuyae B1.</title>
        <authorList>
            <person name="Gan H.M."/>
            <person name="Gan H.Y."/>
            <person name="Savka M.A."/>
        </authorList>
    </citation>
    <scope>NUCLEOTIDE SEQUENCE [LARGE SCALE GENOMIC DNA]</scope>
    <source>
        <strain evidence="7 8">B1</strain>
    </source>
</reference>
<protein>
    <submittedName>
        <fullName evidence="7">Putative NTPase (NACHT family)</fullName>
    </submittedName>
</protein>